<keyword evidence="3" id="KW-1185">Reference proteome</keyword>
<dbReference type="InterPro" id="IPR040377">
    <property type="entry name" value="Ssl2009-like"/>
</dbReference>
<keyword evidence="1" id="KW-0812">Transmembrane</keyword>
<gene>
    <name evidence="2" type="ORF">Scep_022247</name>
</gene>
<sequence>MLSERCKIDLREMSSLVILSDGNRGGSGGGDFVVGFLLGGAVFGTLAYIFAPQAQLLFSKQIRISILNEDEYGFRKAKRPIYYDEGLDVIASFLTLMNSFVIAHPQGVVGGGAGDGVGLMVVFSGLEVMENQLD</sequence>
<accession>A0AAP0HXK7</accession>
<dbReference type="EMBL" id="JBBNAG010000009">
    <property type="protein sequence ID" value="KAK9105403.1"/>
    <property type="molecule type" value="Genomic_DNA"/>
</dbReference>
<dbReference type="PANTHER" id="PTHR34048">
    <property type="entry name" value="LOW-DENSITY RECEPTOR-LIKE PROTEIN"/>
    <property type="match status" value="1"/>
</dbReference>
<protein>
    <submittedName>
        <fullName evidence="2">Uncharacterized protein</fullName>
    </submittedName>
</protein>
<evidence type="ECO:0000313" key="2">
    <source>
        <dbReference type="EMBL" id="KAK9105403.1"/>
    </source>
</evidence>
<comment type="caution">
    <text evidence="2">The sequence shown here is derived from an EMBL/GenBank/DDBJ whole genome shotgun (WGS) entry which is preliminary data.</text>
</comment>
<dbReference type="AlphaFoldDB" id="A0AAP0HXK7"/>
<dbReference type="GO" id="GO:0009535">
    <property type="term" value="C:chloroplast thylakoid membrane"/>
    <property type="evidence" value="ECO:0007669"/>
    <property type="project" value="TreeGrafter"/>
</dbReference>
<evidence type="ECO:0000256" key="1">
    <source>
        <dbReference type="SAM" id="Phobius"/>
    </source>
</evidence>
<proteinExistence type="predicted"/>
<keyword evidence="1" id="KW-1133">Transmembrane helix</keyword>
<dbReference type="PANTHER" id="PTHR34048:SF3">
    <property type="entry name" value="LOW-DENSITY RECEPTOR-LIKE PROTEIN"/>
    <property type="match status" value="1"/>
</dbReference>
<feature type="transmembrane region" description="Helical" evidence="1">
    <location>
        <begin position="32"/>
        <end position="51"/>
    </location>
</feature>
<keyword evidence="1" id="KW-0472">Membrane</keyword>
<reference evidence="2 3" key="1">
    <citation type="submission" date="2024-01" db="EMBL/GenBank/DDBJ databases">
        <title>Genome assemblies of Stephania.</title>
        <authorList>
            <person name="Yang L."/>
        </authorList>
    </citation>
    <scope>NUCLEOTIDE SEQUENCE [LARGE SCALE GENOMIC DNA]</scope>
    <source>
        <strain evidence="2">JXDWG</strain>
        <tissue evidence="2">Leaf</tissue>
    </source>
</reference>
<organism evidence="2 3">
    <name type="scientific">Stephania cephalantha</name>
    <dbReference type="NCBI Taxonomy" id="152367"/>
    <lineage>
        <taxon>Eukaryota</taxon>
        <taxon>Viridiplantae</taxon>
        <taxon>Streptophyta</taxon>
        <taxon>Embryophyta</taxon>
        <taxon>Tracheophyta</taxon>
        <taxon>Spermatophyta</taxon>
        <taxon>Magnoliopsida</taxon>
        <taxon>Ranunculales</taxon>
        <taxon>Menispermaceae</taxon>
        <taxon>Menispermoideae</taxon>
        <taxon>Cissampelideae</taxon>
        <taxon>Stephania</taxon>
    </lineage>
</organism>
<name>A0AAP0HXK7_9MAGN</name>
<dbReference type="GO" id="GO:0009706">
    <property type="term" value="C:chloroplast inner membrane"/>
    <property type="evidence" value="ECO:0007669"/>
    <property type="project" value="TreeGrafter"/>
</dbReference>
<dbReference type="Proteomes" id="UP001419268">
    <property type="component" value="Unassembled WGS sequence"/>
</dbReference>
<evidence type="ECO:0000313" key="3">
    <source>
        <dbReference type="Proteomes" id="UP001419268"/>
    </source>
</evidence>